<gene>
    <name evidence="1" type="ORF">PHJA_000569800</name>
</gene>
<comment type="caution">
    <text evidence="1">The sequence shown here is derived from an EMBL/GenBank/DDBJ whole genome shotgun (WGS) entry which is preliminary data.</text>
</comment>
<proteinExistence type="predicted"/>
<dbReference type="AlphaFoldDB" id="A0A830BQH2"/>
<keyword evidence="2" id="KW-1185">Reference proteome</keyword>
<reference evidence="1" key="1">
    <citation type="submission" date="2020-07" db="EMBL/GenBank/DDBJ databases">
        <title>Ethylene signaling mediates host invasion by parasitic plants.</title>
        <authorList>
            <person name="Yoshida S."/>
        </authorList>
    </citation>
    <scope>NUCLEOTIDE SEQUENCE</scope>
    <source>
        <strain evidence="1">Okayama</strain>
    </source>
</reference>
<dbReference type="EMBL" id="BMAC01000081">
    <property type="protein sequence ID" value="GFP84261.1"/>
    <property type="molecule type" value="Genomic_DNA"/>
</dbReference>
<protein>
    <submittedName>
        <fullName evidence="1">Uncharacterized protein</fullName>
    </submittedName>
</protein>
<dbReference type="Proteomes" id="UP000653305">
    <property type="component" value="Unassembled WGS sequence"/>
</dbReference>
<evidence type="ECO:0000313" key="1">
    <source>
        <dbReference type="EMBL" id="GFP84261.1"/>
    </source>
</evidence>
<evidence type="ECO:0000313" key="2">
    <source>
        <dbReference type="Proteomes" id="UP000653305"/>
    </source>
</evidence>
<sequence>MRLNGEALLLINYSLFLNKTNGCTSMVNLQHVSPLISRCIKQLEYLSRLQFHSSN</sequence>
<accession>A0A830BQH2</accession>
<name>A0A830BQH2_9LAMI</name>
<organism evidence="1 2">
    <name type="scientific">Phtheirospermum japonicum</name>
    <dbReference type="NCBI Taxonomy" id="374723"/>
    <lineage>
        <taxon>Eukaryota</taxon>
        <taxon>Viridiplantae</taxon>
        <taxon>Streptophyta</taxon>
        <taxon>Embryophyta</taxon>
        <taxon>Tracheophyta</taxon>
        <taxon>Spermatophyta</taxon>
        <taxon>Magnoliopsida</taxon>
        <taxon>eudicotyledons</taxon>
        <taxon>Gunneridae</taxon>
        <taxon>Pentapetalae</taxon>
        <taxon>asterids</taxon>
        <taxon>lamiids</taxon>
        <taxon>Lamiales</taxon>
        <taxon>Orobanchaceae</taxon>
        <taxon>Orobanchaceae incertae sedis</taxon>
        <taxon>Phtheirospermum</taxon>
    </lineage>
</organism>